<dbReference type="Proteomes" id="UP000007814">
    <property type="component" value="Unassembled WGS sequence"/>
</dbReference>
<dbReference type="EMBL" id="ALJK01000158">
    <property type="protein sequence ID" value="EJN84244.1"/>
    <property type="molecule type" value="Genomic_DNA"/>
</dbReference>
<dbReference type="PATRIC" id="fig|1115803.3.peg.1896"/>
<sequence length="46" mass="4542">MGEGDPGAGFHEGLLQREGVGLLVAEAPWSSMAVIDGASAGTDLGD</sequence>
<evidence type="ECO:0000313" key="1">
    <source>
        <dbReference type="EMBL" id="EJN84244.1"/>
    </source>
</evidence>
<comment type="caution">
    <text evidence="1">The sequence shown here is derived from an EMBL/GenBank/DDBJ whole genome shotgun (WGS) entry which is preliminary data.</text>
</comment>
<accession>J3JJ75</accession>
<reference evidence="1 2" key="1">
    <citation type="submission" date="2012-07" db="EMBL/GenBank/DDBJ databases">
        <authorList>
            <person name="Durkin A.S."/>
            <person name="McCorrison J."/>
            <person name="Torralba M."/>
            <person name="Gillis M."/>
            <person name="Methe B."/>
            <person name="Sutton G."/>
            <person name="Nelson K.E."/>
        </authorList>
    </citation>
    <scope>NUCLEOTIDE SEQUENCE [LARGE SCALE GENOMIC DNA]</scope>
    <source>
        <strain evidence="2">ATCC 12104 / DSM 43013 / CCUG 2238 / JCM 8349 / NCTC 10301 / Howell 279</strain>
    </source>
</reference>
<organism evidence="1 2">
    <name type="scientific">Actinomyces naeslundii (strain ATCC 12104 / DSM 43013 / CCUG 2238 / JCM 8349 / NCTC 10301 / Howell 279)</name>
    <dbReference type="NCBI Taxonomy" id="1115803"/>
    <lineage>
        <taxon>Bacteria</taxon>
        <taxon>Bacillati</taxon>
        <taxon>Actinomycetota</taxon>
        <taxon>Actinomycetes</taxon>
        <taxon>Actinomycetales</taxon>
        <taxon>Actinomycetaceae</taxon>
        <taxon>Actinomyces</taxon>
    </lineage>
</organism>
<protein>
    <submittedName>
        <fullName evidence="1">Uncharacterized protein</fullName>
    </submittedName>
</protein>
<name>J3JJ75_ACTNH</name>
<gene>
    <name evidence="1" type="ORF">HMPREF1129_0342</name>
</gene>
<dbReference type="AlphaFoldDB" id="J3JJ75"/>
<proteinExistence type="predicted"/>
<evidence type="ECO:0000313" key="2">
    <source>
        <dbReference type="Proteomes" id="UP000007814"/>
    </source>
</evidence>